<dbReference type="Proteomes" id="UP000029734">
    <property type="component" value="Unassembled WGS sequence"/>
</dbReference>
<reference evidence="7 8" key="1">
    <citation type="submission" date="2014-08" db="EMBL/GenBank/DDBJ databases">
        <authorList>
            <person name="den Bakker H.C."/>
        </authorList>
    </citation>
    <scope>NUCLEOTIDE SEQUENCE [LARGE SCALE GENOMIC DNA]</scope>
    <source>
        <strain evidence="7 8">DSM 18334</strain>
    </source>
</reference>
<reference evidence="7 8" key="2">
    <citation type="submission" date="2014-10" db="EMBL/GenBank/DDBJ databases">
        <title>Comparative genomics of the Paenibacillus odorifer group.</title>
        <authorList>
            <person name="Tsai Y.-C."/>
            <person name="Martin N."/>
            <person name="Korlach J."/>
            <person name="Wiedmann M."/>
        </authorList>
    </citation>
    <scope>NUCLEOTIDE SEQUENCE [LARGE SCALE GENOMIC DNA]</scope>
    <source>
        <strain evidence="7 8">DSM 18334</strain>
    </source>
</reference>
<dbReference type="AlphaFoldDB" id="A0A098MD40"/>
<name>A0A098MD40_9BACL</name>
<feature type="domain" description="ABC transporter" evidence="6">
    <location>
        <begin position="26"/>
        <end position="245"/>
    </location>
</feature>
<keyword evidence="3" id="KW-0547">Nucleotide-binding</keyword>
<evidence type="ECO:0000256" key="2">
    <source>
        <dbReference type="ARBA" id="ARBA00022448"/>
    </source>
</evidence>
<dbReference type="GO" id="GO:0140359">
    <property type="term" value="F:ABC-type transporter activity"/>
    <property type="evidence" value="ECO:0007669"/>
    <property type="project" value="InterPro"/>
</dbReference>
<dbReference type="GO" id="GO:0005524">
    <property type="term" value="F:ATP binding"/>
    <property type="evidence" value="ECO:0007669"/>
    <property type="project" value="UniProtKB-KW"/>
</dbReference>
<dbReference type="GO" id="GO:0016887">
    <property type="term" value="F:ATP hydrolysis activity"/>
    <property type="evidence" value="ECO:0007669"/>
    <property type="project" value="InterPro"/>
</dbReference>
<dbReference type="CDD" id="cd10147">
    <property type="entry name" value="Wzt_C-like"/>
    <property type="match status" value="1"/>
</dbReference>
<dbReference type="eggNOG" id="COG1134">
    <property type="taxonomic scope" value="Bacteria"/>
</dbReference>
<dbReference type="InterPro" id="IPR029439">
    <property type="entry name" value="Wzt_C"/>
</dbReference>
<gene>
    <name evidence="7" type="ORF">PWYN_14900</name>
</gene>
<keyword evidence="4" id="KW-0067">ATP-binding</keyword>
<keyword evidence="5" id="KW-1278">Translocase</keyword>
<evidence type="ECO:0000313" key="7">
    <source>
        <dbReference type="EMBL" id="KGE20485.1"/>
    </source>
</evidence>
<dbReference type="InterPro" id="IPR050683">
    <property type="entry name" value="Bact_Polysacc_Export_ATP-bd"/>
</dbReference>
<dbReference type="STRING" id="268407.PWYN_14900"/>
<proteinExistence type="inferred from homology"/>
<evidence type="ECO:0000256" key="3">
    <source>
        <dbReference type="ARBA" id="ARBA00022741"/>
    </source>
</evidence>
<dbReference type="InterPro" id="IPR003439">
    <property type="entry name" value="ABC_transporter-like_ATP-bd"/>
</dbReference>
<dbReference type="PROSITE" id="PS50893">
    <property type="entry name" value="ABC_TRANSPORTER_2"/>
    <property type="match status" value="1"/>
</dbReference>
<dbReference type="GO" id="GO:0016020">
    <property type="term" value="C:membrane"/>
    <property type="evidence" value="ECO:0007669"/>
    <property type="project" value="InterPro"/>
</dbReference>
<dbReference type="Pfam" id="PF00005">
    <property type="entry name" value="ABC_tran"/>
    <property type="match status" value="1"/>
</dbReference>
<dbReference type="SUPFAM" id="SSF52540">
    <property type="entry name" value="P-loop containing nucleoside triphosphate hydrolases"/>
    <property type="match status" value="1"/>
</dbReference>
<dbReference type="PROSITE" id="PS00211">
    <property type="entry name" value="ABC_TRANSPORTER_1"/>
    <property type="match status" value="1"/>
</dbReference>
<organism evidence="7 8">
    <name type="scientific">Paenibacillus wynnii</name>
    <dbReference type="NCBI Taxonomy" id="268407"/>
    <lineage>
        <taxon>Bacteria</taxon>
        <taxon>Bacillati</taxon>
        <taxon>Bacillota</taxon>
        <taxon>Bacilli</taxon>
        <taxon>Bacillales</taxon>
        <taxon>Paenibacillaceae</taxon>
        <taxon>Paenibacillus</taxon>
    </lineage>
</organism>
<keyword evidence="8" id="KW-1185">Reference proteome</keyword>
<evidence type="ECO:0000256" key="4">
    <source>
        <dbReference type="ARBA" id="ARBA00022840"/>
    </source>
</evidence>
<dbReference type="EMBL" id="JQCR01000002">
    <property type="protein sequence ID" value="KGE20485.1"/>
    <property type="molecule type" value="Genomic_DNA"/>
</dbReference>
<dbReference type="PANTHER" id="PTHR46743">
    <property type="entry name" value="TEICHOIC ACIDS EXPORT ATP-BINDING PROTEIN TAGH"/>
    <property type="match status" value="1"/>
</dbReference>
<comment type="caution">
    <text evidence="7">The sequence shown here is derived from an EMBL/GenBank/DDBJ whole genome shotgun (WGS) entry which is preliminary data.</text>
</comment>
<keyword evidence="2" id="KW-0813">Transport</keyword>
<dbReference type="Gene3D" id="2.70.50.60">
    <property type="entry name" value="abc- transporter (atp binding component) like domain"/>
    <property type="match status" value="1"/>
</dbReference>
<dbReference type="InterPro" id="IPR003593">
    <property type="entry name" value="AAA+_ATPase"/>
</dbReference>
<dbReference type="InterPro" id="IPR027417">
    <property type="entry name" value="P-loop_NTPase"/>
</dbReference>
<protein>
    <recommendedName>
        <fullName evidence="6">ABC transporter domain-containing protein</fullName>
    </recommendedName>
</protein>
<dbReference type="Gene3D" id="3.40.50.300">
    <property type="entry name" value="P-loop containing nucleotide triphosphate hydrolases"/>
    <property type="match status" value="1"/>
</dbReference>
<evidence type="ECO:0000256" key="5">
    <source>
        <dbReference type="ARBA" id="ARBA00022967"/>
    </source>
</evidence>
<dbReference type="InterPro" id="IPR015860">
    <property type="entry name" value="ABC_transpr_TagH-like"/>
</dbReference>
<dbReference type="Pfam" id="PF14524">
    <property type="entry name" value="Wzt_C"/>
    <property type="match status" value="1"/>
</dbReference>
<dbReference type="SMART" id="SM00382">
    <property type="entry name" value="AAA"/>
    <property type="match status" value="1"/>
</dbReference>
<comment type="similarity">
    <text evidence="1">Belongs to the ABC transporter superfamily.</text>
</comment>
<evidence type="ECO:0000259" key="6">
    <source>
        <dbReference type="PROSITE" id="PS50893"/>
    </source>
</evidence>
<accession>A0A098MD40</accession>
<dbReference type="InterPro" id="IPR017871">
    <property type="entry name" value="ABC_transporter-like_CS"/>
</dbReference>
<dbReference type="CDD" id="cd03220">
    <property type="entry name" value="ABC_KpsT_Wzt"/>
    <property type="match status" value="1"/>
</dbReference>
<sequence>MNDFAVEIDKVSKTYKVYEKPYHRLAEMFNLKKSHQEIHALKDISFNVLRGRTYGIVGPNGSGKSTLLQIITGILQPSRGSVKVKGRISALLELGAGFNPEYTGIENIYLYASILGVEKVEIDKKIDDIINFAQIGNFINRAVKTYSSGMFVRLAFAVAINVEPDILIVDEALAVGDESFQRKCFRKFEEMKEKGITILFVTHSLGLVKQFCDEAVLIYKGDLITQGHPNDVINVYTKLIADMEENMGLKEIITDKESIGENIQNSETEIAEIQPEQSISSEFRYGNGEGKIISFKLLGEVGNISRIFNQGEKITVIMQIKYGKYTPSSLAAYTVKTISGVEVTGTNTSYENIDLLDREQGDVLSIKFTQKIALNAGDYVVSLGFIELVNDNIIVMDRRYDVLTFKVTETKKATGLVDPNVDVSVVVETTIANVE</sequence>
<dbReference type="PANTHER" id="PTHR46743:SF2">
    <property type="entry name" value="TEICHOIC ACIDS EXPORT ATP-BINDING PROTEIN TAGH"/>
    <property type="match status" value="1"/>
</dbReference>
<evidence type="ECO:0000256" key="1">
    <source>
        <dbReference type="ARBA" id="ARBA00005417"/>
    </source>
</evidence>
<evidence type="ECO:0000313" key="8">
    <source>
        <dbReference type="Proteomes" id="UP000029734"/>
    </source>
</evidence>